<evidence type="ECO:0000313" key="1">
    <source>
        <dbReference type="EMBL" id="KAK2825113.1"/>
    </source>
</evidence>
<accession>A0AA88LVM2</accession>
<dbReference type="Proteomes" id="UP001187315">
    <property type="component" value="Unassembled WGS sequence"/>
</dbReference>
<organism evidence="1 2">
    <name type="scientific">Tachysurus vachellii</name>
    <name type="common">Darkbarbel catfish</name>
    <name type="synonym">Pelteobagrus vachellii</name>
    <dbReference type="NCBI Taxonomy" id="175792"/>
    <lineage>
        <taxon>Eukaryota</taxon>
        <taxon>Metazoa</taxon>
        <taxon>Chordata</taxon>
        <taxon>Craniata</taxon>
        <taxon>Vertebrata</taxon>
        <taxon>Euteleostomi</taxon>
        <taxon>Actinopterygii</taxon>
        <taxon>Neopterygii</taxon>
        <taxon>Teleostei</taxon>
        <taxon>Ostariophysi</taxon>
        <taxon>Siluriformes</taxon>
        <taxon>Bagridae</taxon>
        <taxon>Tachysurus</taxon>
    </lineage>
</organism>
<gene>
    <name evidence="1" type="ORF">Q7C36_019040</name>
</gene>
<comment type="caution">
    <text evidence="1">The sequence shown here is derived from an EMBL/GenBank/DDBJ whole genome shotgun (WGS) entry which is preliminary data.</text>
</comment>
<dbReference type="EMBL" id="JAVHJS010000020">
    <property type="protein sequence ID" value="KAK2825113.1"/>
    <property type="molecule type" value="Genomic_DNA"/>
</dbReference>
<keyword evidence="2" id="KW-1185">Reference proteome</keyword>
<reference evidence="1" key="1">
    <citation type="submission" date="2023-08" db="EMBL/GenBank/DDBJ databases">
        <title>Pelteobagrus vachellii genome.</title>
        <authorList>
            <person name="Liu H."/>
        </authorList>
    </citation>
    <scope>NUCLEOTIDE SEQUENCE</scope>
    <source>
        <strain evidence="1">PRFRI_2022a</strain>
        <tissue evidence="1">Muscle</tissue>
    </source>
</reference>
<name>A0AA88LVM2_TACVA</name>
<dbReference type="AlphaFoldDB" id="A0AA88LVM2"/>
<protein>
    <submittedName>
        <fullName evidence="1">Uncharacterized protein</fullName>
    </submittedName>
</protein>
<evidence type="ECO:0000313" key="2">
    <source>
        <dbReference type="Proteomes" id="UP001187315"/>
    </source>
</evidence>
<sequence>MAAQLSYVPLKAVGCQVIRQAQSSQFTETTRVCVDTSDPQCSCYCSQRHSLACWLVVVGTTGNGIMP</sequence>
<proteinExistence type="predicted"/>